<name>A0A852RDM6_9ACTN</name>
<dbReference type="EMBL" id="JACCBF010000001">
    <property type="protein sequence ID" value="NYD28539.1"/>
    <property type="molecule type" value="Genomic_DNA"/>
</dbReference>
<dbReference type="RefSeq" id="WP_179724546.1">
    <property type="nucleotide sequence ID" value="NZ_BAABEF010000001.1"/>
</dbReference>
<feature type="region of interest" description="Disordered" evidence="1">
    <location>
        <begin position="1"/>
        <end position="55"/>
    </location>
</feature>
<organism evidence="4 5">
    <name type="scientific">Nocardioides kongjuensis</name>
    <dbReference type="NCBI Taxonomy" id="349522"/>
    <lineage>
        <taxon>Bacteria</taxon>
        <taxon>Bacillati</taxon>
        <taxon>Actinomycetota</taxon>
        <taxon>Actinomycetes</taxon>
        <taxon>Propionibacteriales</taxon>
        <taxon>Nocardioidaceae</taxon>
        <taxon>Nocardioides</taxon>
    </lineage>
</organism>
<protein>
    <recommendedName>
        <fullName evidence="3">DUF4190 domain-containing protein</fullName>
    </recommendedName>
</protein>
<dbReference type="AlphaFoldDB" id="A0A852RDM6"/>
<feature type="transmembrane region" description="Helical" evidence="2">
    <location>
        <begin position="63"/>
        <end position="86"/>
    </location>
</feature>
<evidence type="ECO:0000256" key="2">
    <source>
        <dbReference type="SAM" id="Phobius"/>
    </source>
</evidence>
<feature type="domain" description="DUF4190" evidence="3">
    <location>
        <begin position="62"/>
        <end position="116"/>
    </location>
</feature>
<dbReference type="Pfam" id="PF13828">
    <property type="entry name" value="DUF4190"/>
    <property type="match status" value="1"/>
</dbReference>
<feature type="compositionally biased region" description="Gly residues" evidence="1">
    <location>
        <begin position="36"/>
        <end position="49"/>
    </location>
</feature>
<dbReference type="InterPro" id="IPR025241">
    <property type="entry name" value="DUF4190"/>
</dbReference>
<feature type="compositionally biased region" description="Low complexity" evidence="1">
    <location>
        <begin position="1"/>
        <end position="18"/>
    </location>
</feature>
<evidence type="ECO:0000313" key="5">
    <source>
        <dbReference type="Proteomes" id="UP000582231"/>
    </source>
</evidence>
<keyword evidence="5" id="KW-1185">Reference proteome</keyword>
<feature type="transmembrane region" description="Helical" evidence="2">
    <location>
        <begin position="98"/>
        <end position="124"/>
    </location>
</feature>
<keyword evidence="2" id="KW-0812">Transmembrane</keyword>
<gene>
    <name evidence="4" type="ORF">BJ958_000085</name>
</gene>
<accession>A0A852RDM6</accession>
<keyword evidence="2" id="KW-0472">Membrane</keyword>
<dbReference type="Proteomes" id="UP000582231">
    <property type="component" value="Unassembled WGS sequence"/>
</dbReference>
<comment type="caution">
    <text evidence="4">The sequence shown here is derived from an EMBL/GenBank/DDBJ whole genome shotgun (WGS) entry which is preliminary data.</text>
</comment>
<feature type="compositionally biased region" description="Pro residues" evidence="1">
    <location>
        <begin position="19"/>
        <end position="32"/>
    </location>
</feature>
<reference evidence="4 5" key="1">
    <citation type="submission" date="2020-07" db="EMBL/GenBank/DDBJ databases">
        <title>Sequencing the genomes of 1000 actinobacteria strains.</title>
        <authorList>
            <person name="Klenk H.-P."/>
        </authorList>
    </citation>
    <scope>NUCLEOTIDE SEQUENCE [LARGE SCALE GENOMIC DNA]</scope>
    <source>
        <strain evidence="4 5">DSM 19082</strain>
    </source>
</reference>
<evidence type="ECO:0000313" key="4">
    <source>
        <dbReference type="EMBL" id="NYD28539.1"/>
    </source>
</evidence>
<evidence type="ECO:0000259" key="3">
    <source>
        <dbReference type="Pfam" id="PF13828"/>
    </source>
</evidence>
<sequence length="236" mass="24083">MSDPYGQNPPQNPYGQNQPPNPYGQPAPPPAPYASGSGGGYGAPGGFPGGSDPMPPKTDGVSIAALVTSLLCCLAPLGVILGIVGLSRTKGGQRKGRGLAVAGIVIGLLMSIGSAVAGAALFLFADSLVTPGEAEVGQCVDVDDSDGTILMREKKCTESHDAEIVGVAKVTSANLSEVEDSMAGYCAKAIDSDDLAKLTSYIQDINAVIEDPDKVSVGDHLVCYVQPDDKLTKPIL</sequence>
<proteinExistence type="predicted"/>
<evidence type="ECO:0000256" key="1">
    <source>
        <dbReference type="SAM" id="MobiDB-lite"/>
    </source>
</evidence>
<keyword evidence="2" id="KW-1133">Transmembrane helix</keyword>